<dbReference type="AlphaFoldDB" id="A0A0S4IK51"/>
<protein>
    <recommendedName>
        <fullName evidence="4">Transmembrane protein</fullName>
    </recommendedName>
</protein>
<organism evidence="2 3">
    <name type="scientific">Bodo saltans</name>
    <name type="common">Flagellated protozoan</name>
    <dbReference type="NCBI Taxonomy" id="75058"/>
    <lineage>
        <taxon>Eukaryota</taxon>
        <taxon>Discoba</taxon>
        <taxon>Euglenozoa</taxon>
        <taxon>Kinetoplastea</taxon>
        <taxon>Metakinetoplastina</taxon>
        <taxon>Eubodonida</taxon>
        <taxon>Bodonidae</taxon>
        <taxon>Bodo</taxon>
    </lineage>
</organism>
<keyword evidence="1" id="KW-1133">Transmembrane helix</keyword>
<feature type="transmembrane region" description="Helical" evidence="1">
    <location>
        <begin position="33"/>
        <end position="53"/>
    </location>
</feature>
<dbReference type="EMBL" id="CYKH01000024">
    <property type="protein sequence ID" value="CUE61043.1"/>
    <property type="molecule type" value="Genomic_DNA"/>
</dbReference>
<proteinExistence type="predicted"/>
<name>A0A0S4IK51_BODSA</name>
<feature type="transmembrane region" description="Helical" evidence="1">
    <location>
        <begin position="59"/>
        <end position="87"/>
    </location>
</feature>
<evidence type="ECO:0008006" key="4">
    <source>
        <dbReference type="Google" id="ProtNLM"/>
    </source>
</evidence>
<keyword evidence="1" id="KW-0472">Membrane</keyword>
<dbReference type="Proteomes" id="UP000051952">
    <property type="component" value="Unassembled WGS sequence"/>
</dbReference>
<evidence type="ECO:0000256" key="1">
    <source>
        <dbReference type="SAM" id="Phobius"/>
    </source>
</evidence>
<keyword evidence="3" id="KW-1185">Reference proteome</keyword>
<evidence type="ECO:0000313" key="3">
    <source>
        <dbReference type="Proteomes" id="UP000051952"/>
    </source>
</evidence>
<reference evidence="3" key="1">
    <citation type="submission" date="2015-09" db="EMBL/GenBank/DDBJ databases">
        <authorList>
            <consortium name="Pathogen Informatics"/>
        </authorList>
    </citation>
    <scope>NUCLEOTIDE SEQUENCE [LARGE SCALE GENOMIC DNA]</scope>
    <source>
        <strain evidence="3">Lake Konstanz</strain>
    </source>
</reference>
<evidence type="ECO:0000313" key="2">
    <source>
        <dbReference type="EMBL" id="CUE61043.1"/>
    </source>
</evidence>
<keyword evidence="1" id="KW-0812">Transmembrane</keyword>
<sequence length="97" mass="11201">MMIKYSNLFDVHSDGNDNIFALEQMTQVRVNQFLWSLMCGDCLFTYLTLALVLDQLWLVLQLFVFVGYPFCALLTCHSLYLWHFVILGSPEAAALMK</sequence>
<accession>A0A0S4IK51</accession>
<gene>
    <name evidence="2" type="ORF">BSAL_49720</name>
</gene>
<dbReference type="VEuPathDB" id="TriTrypDB:BSAL_49720"/>